<dbReference type="OrthoDB" id="19132at2759"/>
<evidence type="ECO:0000313" key="2">
    <source>
        <dbReference type="EMBL" id="CAD1469286.1"/>
    </source>
</evidence>
<feature type="non-terminal residue" evidence="2">
    <location>
        <position position="1"/>
    </location>
</feature>
<feature type="compositionally biased region" description="Low complexity" evidence="1">
    <location>
        <begin position="186"/>
        <end position="201"/>
    </location>
</feature>
<dbReference type="AlphaFoldDB" id="A0A6V7GUM4"/>
<protein>
    <submittedName>
        <fullName evidence="2">Uncharacterized protein</fullName>
    </submittedName>
</protein>
<dbReference type="Proteomes" id="UP000752696">
    <property type="component" value="Unassembled WGS sequence"/>
</dbReference>
<dbReference type="EMBL" id="CAJDYZ010002131">
    <property type="protein sequence ID" value="CAD1469286.1"/>
    <property type="molecule type" value="Genomic_DNA"/>
</dbReference>
<name>A0A6V7GUM4_9HYME</name>
<feature type="compositionally biased region" description="Polar residues" evidence="1">
    <location>
        <begin position="123"/>
        <end position="137"/>
    </location>
</feature>
<reference evidence="2" key="1">
    <citation type="submission" date="2020-07" db="EMBL/GenBank/DDBJ databases">
        <authorList>
            <person name="Nazaruddin N."/>
        </authorList>
    </citation>
    <scope>NUCLEOTIDE SEQUENCE</scope>
</reference>
<feature type="region of interest" description="Disordered" evidence="1">
    <location>
        <begin position="89"/>
        <end position="238"/>
    </location>
</feature>
<organism evidence="2 3">
    <name type="scientific">Heterotrigona itama</name>
    <dbReference type="NCBI Taxonomy" id="395501"/>
    <lineage>
        <taxon>Eukaryota</taxon>
        <taxon>Metazoa</taxon>
        <taxon>Ecdysozoa</taxon>
        <taxon>Arthropoda</taxon>
        <taxon>Hexapoda</taxon>
        <taxon>Insecta</taxon>
        <taxon>Pterygota</taxon>
        <taxon>Neoptera</taxon>
        <taxon>Endopterygota</taxon>
        <taxon>Hymenoptera</taxon>
        <taxon>Apocrita</taxon>
        <taxon>Aculeata</taxon>
        <taxon>Apoidea</taxon>
        <taxon>Anthophila</taxon>
        <taxon>Apidae</taxon>
        <taxon>Heterotrigona</taxon>
    </lineage>
</organism>
<feature type="compositionally biased region" description="Low complexity" evidence="1">
    <location>
        <begin position="108"/>
        <end position="117"/>
    </location>
</feature>
<evidence type="ECO:0000256" key="1">
    <source>
        <dbReference type="SAM" id="MobiDB-lite"/>
    </source>
</evidence>
<feature type="compositionally biased region" description="Basic and acidic residues" evidence="1">
    <location>
        <begin position="149"/>
        <end position="158"/>
    </location>
</feature>
<accession>A0A6V7GUM4</accession>
<comment type="caution">
    <text evidence="2">The sequence shown here is derived from an EMBL/GenBank/DDBJ whole genome shotgun (WGS) entry which is preliminary data.</text>
</comment>
<feature type="region of interest" description="Disordered" evidence="1">
    <location>
        <begin position="1"/>
        <end position="21"/>
    </location>
</feature>
<evidence type="ECO:0000313" key="3">
    <source>
        <dbReference type="Proteomes" id="UP000752696"/>
    </source>
</evidence>
<gene>
    <name evidence="2" type="ORF">MHI_LOCUS119057</name>
</gene>
<proteinExistence type="predicted"/>
<sequence>HGKSGQDFPPHVSAHSETELKNRSTKFQFSCNNETLKSPPCPRKTTQTLMTNLSKAEHDTNILLLCLFSFHVWPDQLSSLPSDITFEICTSSSSSSPPPPPPPPPPSSSATAPSTTAMRSSEETTFNEGNTTDSTYVKSERVVSGMHFLTDREEDRGDLLLPKSESGEAEPEVRKQVGWSAAFDTAPAGSAPAVPPGFVRRTSTRRRRSLSPRPRGDRTNRNGQNTRRPLRKLASPRI</sequence>
<keyword evidence="3" id="KW-1185">Reference proteome</keyword>
<feature type="compositionally biased region" description="Pro residues" evidence="1">
    <location>
        <begin position="96"/>
        <end position="107"/>
    </location>
</feature>